<dbReference type="Gene3D" id="4.10.240.10">
    <property type="entry name" value="Zn(2)-C6 fungal-type DNA-binding domain"/>
    <property type="match status" value="1"/>
</dbReference>
<evidence type="ECO:0000256" key="1">
    <source>
        <dbReference type="ARBA" id="ARBA00004123"/>
    </source>
</evidence>
<name>A0A8K0WV91_9HYPO</name>
<organism evidence="6 7">
    <name type="scientific">Stachybotrys elegans</name>
    <dbReference type="NCBI Taxonomy" id="80388"/>
    <lineage>
        <taxon>Eukaryota</taxon>
        <taxon>Fungi</taxon>
        <taxon>Dikarya</taxon>
        <taxon>Ascomycota</taxon>
        <taxon>Pezizomycotina</taxon>
        <taxon>Sordariomycetes</taxon>
        <taxon>Hypocreomycetidae</taxon>
        <taxon>Hypocreales</taxon>
        <taxon>Stachybotryaceae</taxon>
        <taxon>Stachybotrys</taxon>
    </lineage>
</organism>
<evidence type="ECO:0000256" key="2">
    <source>
        <dbReference type="ARBA" id="ARBA00023242"/>
    </source>
</evidence>
<dbReference type="PANTHER" id="PTHR37534">
    <property type="entry name" value="TRANSCRIPTIONAL ACTIVATOR PROTEIN UGA3"/>
    <property type="match status" value="1"/>
</dbReference>
<evidence type="ECO:0000256" key="4">
    <source>
        <dbReference type="SAM" id="MobiDB-lite"/>
    </source>
</evidence>
<dbReference type="Pfam" id="PF11951">
    <property type="entry name" value="Fungal_trans_2"/>
    <property type="match status" value="1"/>
</dbReference>
<comment type="subcellular location">
    <subcellularLocation>
        <location evidence="1">Nucleus</location>
    </subcellularLocation>
</comment>
<dbReference type="SMART" id="SM00066">
    <property type="entry name" value="GAL4"/>
    <property type="match status" value="1"/>
</dbReference>
<feature type="region of interest" description="Disordered" evidence="4">
    <location>
        <begin position="99"/>
        <end position="135"/>
    </location>
</feature>
<evidence type="ECO:0000313" key="6">
    <source>
        <dbReference type="EMBL" id="KAH7326445.1"/>
    </source>
</evidence>
<dbReference type="PANTHER" id="PTHR37534:SF20">
    <property type="entry name" value="PRO1A C6 ZINK-FINGER PROTEIN"/>
    <property type="match status" value="1"/>
</dbReference>
<dbReference type="Proteomes" id="UP000813444">
    <property type="component" value="Unassembled WGS sequence"/>
</dbReference>
<gene>
    <name evidence="6" type="ORF">B0I35DRAFT_449079</name>
</gene>
<feature type="coiled-coil region" evidence="3">
    <location>
        <begin position="231"/>
        <end position="258"/>
    </location>
</feature>
<reference evidence="6" key="1">
    <citation type="journal article" date="2021" name="Nat. Commun.">
        <title>Genetic determinants of endophytism in the Arabidopsis root mycobiome.</title>
        <authorList>
            <person name="Mesny F."/>
            <person name="Miyauchi S."/>
            <person name="Thiergart T."/>
            <person name="Pickel B."/>
            <person name="Atanasova L."/>
            <person name="Karlsson M."/>
            <person name="Huettel B."/>
            <person name="Barry K.W."/>
            <person name="Haridas S."/>
            <person name="Chen C."/>
            <person name="Bauer D."/>
            <person name="Andreopoulos W."/>
            <person name="Pangilinan J."/>
            <person name="LaButti K."/>
            <person name="Riley R."/>
            <person name="Lipzen A."/>
            <person name="Clum A."/>
            <person name="Drula E."/>
            <person name="Henrissat B."/>
            <person name="Kohler A."/>
            <person name="Grigoriev I.V."/>
            <person name="Martin F.M."/>
            <person name="Hacquard S."/>
        </authorList>
    </citation>
    <scope>NUCLEOTIDE SEQUENCE</scope>
    <source>
        <strain evidence="6">MPI-CAGE-CH-0235</strain>
    </source>
</reference>
<comment type="caution">
    <text evidence="6">The sequence shown here is derived from an EMBL/GenBank/DDBJ whole genome shotgun (WGS) entry which is preliminary data.</text>
</comment>
<dbReference type="GO" id="GO:0000981">
    <property type="term" value="F:DNA-binding transcription factor activity, RNA polymerase II-specific"/>
    <property type="evidence" value="ECO:0007669"/>
    <property type="project" value="InterPro"/>
</dbReference>
<dbReference type="InterPro" id="IPR001138">
    <property type="entry name" value="Zn2Cys6_DnaBD"/>
</dbReference>
<dbReference type="GO" id="GO:0008270">
    <property type="term" value="F:zinc ion binding"/>
    <property type="evidence" value="ECO:0007669"/>
    <property type="project" value="InterPro"/>
</dbReference>
<dbReference type="PROSITE" id="PS50048">
    <property type="entry name" value="ZN2_CY6_FUNGAL_2"/>
    <property type="match status" value="1"/>
</dbReference>
<dbReference type="PROSITE" id="PS00463">
    <property type="entry name" value="ZN2_CY6_FUNGAL_1"/>
    <property type="match status" value="1"/>
</dbReference>
<dbReference type="Pfam" id="PF00172">
    <property type="entry name" value="Zn_clus"/>
    <property type="match status" value="1"/>
</dbReference>
<proteinExistence type="predicted"/>
<dbReference type="AlphaFoldDB" id="A0A8K0WV91"/>
<evidence type="ECO:0000313" key="7">
    <source>
        <dbReference type="Proteomes" id="UP000813444"/>
    </source>
</evidence>
<dbReference type="OrthoDB" id="5213892at2759"/>
<dbReference type="EMBL" id="JAGPNK010000002">
    <property type="protein sequence ID" value="KAH7326445.1"/>
    <property type="molecule type" value="Genomic_DNA"/>
</dbReference>
<accession>A0A8K0WV91</accession>
<keyword evidence="7" id="KW-1185">Reference proteome</keyword>
<dbReference type="CDD" id="cd00067">
    <property type="entry name" value="GAL4"/>
    <property type="match status" value="1"/>
</dbReference>
<evidence type="ECO:0000259" key="5">
    <source>
        <dbReference type="PROSITE" id="PS50048"/>
    </source>
</evidence>
<dbReference type="InterPro" id="IPR021858">
    <property type="entry name" value="Fun_TF"/>
</dbReference>
<dbReference type="GO" id="GO:0005634">
    <property type="term" value="C:nucleus"/>
    <property type="evidence" value="ECO:0007669"/>
    <property type="project" value="UniProtKB-SubCell"/>
</dbReference>
<evidence type="ECO:0000256" key="3">
    <source>
        <dbReference type="SAM" id="Coils"/>
    </source>
</evidence>
<keyword evidence="2" id="KW-0539">Nucleus</keyword>
<feature type="domain" description="Zn(2)-C6 fungal-type" evidence="5">
    <location>
        <begin position="16"/>
        <end position="46"/>
    </location>
</feature>
<sequence length="607" mass="67585">MMMRSFMGGKVRSNNGCYTCRLRRKKCDESRPICSSCQTLEITCHFGDSKPDWMDSGPKQREMADRIKAQVKKQATQRRDRKYLEILESGTRKFHLSDDAAAAASATPTPTPPSSTDTGPTPSSSNTSAGSPPEVSWHVQAFPRKPEPQAGPDHDIHFIMIYLDYVFPHLFPFYKPSVLTGGRGWIMDTVQRNKAVYHSVISLASYYFSLVVAGDTIQHKACTDRMVTQLQTQLELGLRELQREVEAIQGQRMNIQSGLVAMESILQMLIFEVATSHSQNWIMHLDGAIAIFMQIIPDPDSWTEALTNSLGEVWPKAADMEVSLRPWSTSQAAMRFFTGNLLFMDVMASVTLGSVPRLCSYQGTITPGCDHQVAERPPQSPGPIALQEFVGLANMVVQMIGDVATLHSWKKAQRKAGSLSVHELVARGKVLEDAIKGCLEFMENALDANKANMHEDRTFAGAPVQDPMGTTRPIYGAVLPPALLMHNFVWLQATLTYLHTVISGWQPSAPEIQASVAKTRDYLLNLPSSSSLKTMVWPFCVSGCLSPPEDEDIYRCIMRRLGPLQVFGTMQGAMQVMEKMWSIRDQIDEQWDMAQCLNVLGYGVLLI</sequence>
<feature type="compositionally biased region" description="Low complexity" evidence="4">
    <location>
        <begin position="99"/>
        <end position="133"/>
    </location>
</feature>
<protein>
    <submittedName>
        <fullName evidence="6">Fungal-specific transcription factor domain-containing protein</fullName>
    </submittedName>
</protein>
<dbReference type="InterPro" id="IPR036864">
    <property type="entry name" value="Zn2-C6_fun-type_DNA-bd_sf"/>
</dbReference>
<dbReference type="SUPFAM" id="SSF57701">
    <property type="entry name" value="Zn2/Cys6 DNA-binding domain"/>
    <property type="match status" value="1"/>
</dbReference>
<keyword evidence="3" id="KW-0175">Coiled coil</keyword>